<dbReference type="SUPFAM" id="SSF88723">
    <property type="entry name" value="PIN domain-like"/>
    <property type="match status" value="1"/>
</dbReference>
<organism evidence="1">
    <name type="scientific">Candidatus Kentrum sp. DK</name>
    <dbReference type="NCBI Taxonomy" id="2126562"/>
    <lineage>
        <taxon>Bacteria</taxon>
        <taxon>Pseudomonadati</taxon>
        <taxon>Pseudomonadota</taxon>
        <taxon>Gammaproteobacteria</taxon>
        <taxon>Candidatus Kentrum</taxon>
    </lineage>
</organism>
<name>A0A450SQS6_9GAMM</name>
<gene>
    <name evidence="1" type="ORF">BECKDK2373B_GA0170837_10578</name>
</gene>
<dbReference type="InterPro" id="IPR029060">
    <property type="entry name" value="PIN-like_dom_sf"/>
</dbReference>
<sequence>MKEKVYIDSTIPSYYFDRRESLATFAGITRQWWSEMAGEYDLFISDAVIRELNRGDYPNKEEVLALVSGIPSLPLPDDLEQIVEFYVANYVMPQTLAGDAAHLAYASYYNVDYLLTWNCNHLANANKRKHIRIINGRLGLATPEIVIPLQLFQEGEKPMIHSEILAEKYRVQAKLAAESTSIRDYLERSRLEAQEVAKKYGFEIKYADLPGTKLAMSREAIDKAIEEAGR</sequence>
<dbReference type="AlphaFoldDB" id="A0A450SQS6"/>
<protein>
    <recommendedName>
        <fullName evidence="2">PIN domain-containing protein</fullName>
    </recommendedName>
</protein>
<evidence type="ECO:0000313" key="1">
    <source>
        <dbReference type="EMBL" id="VFJ56282.1"/>
    </source>
</evidence>
<evidence type="ECO:0008006" key="2">
    <source>
        <dbReference type="Google" id="ProtNLM"/>
    </source>
</evidence>
<dbReference type="CDD" id="cd18687">
    <property type="entry name" value="PIN_VapC-like"/>
    <property type="match status" value="1"/>
</dbReference>
<proteinExistence type="predicted"/>
<dbReference type="EMBL" id="CAADEX010000057">
    <property type="protein sequence ID" value="VFJ56282.1"/>
    <property type="molecule type" value="Genomic_DNA"/>
</dbReference>
<reference evidence="1" key="1">
    <citation type="submission" date="2019-02" db="EMBL/GenBank/DDBJ databases">
        <authorList>
            <person name="Gruber-Vodicka R. H."/>
            <person name="Seah K. B. B."/>
        </authorList>
    </citation>
    <scope>NUCLEOTIDE SEQUENCE</scope>
    <source>
        <strain evidence="1">BECK_DK47</strain>
    </source>
</reference>
<accession>A0A450SQS6</accession>